<dbReference type="InterPro" id="IPR016097">
    <property type="entry name" value="DUF695"/>
</dbReference>
<organism evidence="2 3">
    <name type="scientific">Niastella yeongjuensis</name>
    <dbReference type="NCBI Taxonomy" id="354355"/>
    <lineage>
        <taxon>Bacteria</taxon>
        <taxon>Pseudomonadati</taxon>
        <taxon>Bacteroidota</taxon>
        <taxon>Chitinophagia</taxon>
        <taxon>Chitinophagales</taxon>
        <taxon>Chitinophagaceae</taxon>
        <taxon>Niastella</taxon>
    </lineage>
</organism>
<gene>
    <name evidence="2" type="ORF">A4H97_25125</name>
</gene>
<dbReference type="STRING" id="354355.SAMN05660816_05327"/>
<protein>
    <submittedName>
        <fullName evidence="2">DUF695 domain-containing protein</fullName>
    </submittedName>
</protein>
<name>A0A1V9F2I0_9BACT</name>
<keyword evidence="3" id="KW-1185">Reference proteome</keyword>
<sequence length="365" mass="42265">MSFLKKLFSKKEVPITTYADFWNWFQQHEKAYFNAVKTGGGRIEKDLFDKLSPKLNELQEGLFLVAGMYDEQTAELIITPDGVIKNIVFAEEIIQAAPAITGWKFTALKPALDMLDVRIKMEGYVFDKDHLSFYSNDSAIYPDEIDITVLYQDYKKDDETTIINGTYIFLDNTLGEMNSITTIDNLTVAGSPVANQELIPIEKLKDFLIWRQKEFLEKYDGHRHDTENDNYVGLEAQMANGWPLVAVVNSTLLEWDAKASHPWILHFDISYDGNNRNGLPDNDTYQLMAVFEEEVMTELKDFEGCLNIARETANNKRTVFFACKDFRKPSKVLNRLIKEYDGQLRITYDVFKDKYWQSMNKFMSN</sequence>
<dbReference type="OrthoDB" id="9151249at2"/>
<evidence type="ECO:0000313" key="2">
    <source>
        <dbReference type="EMBL" id="OQP52608.1"/>
    </source>
</evidence>
<dbReference type="EMBL" id="LVXG01000008">
    <property type="protein sequence ID" value="OQP52608.1"/>
    <property type="molecule type" value="Genomic_DNA"/>
</dbReference>
<evidence type="ECO:0000259" key="1">
    <source>
        <dbReference type="Pfam" id="PF05117"/>
    </source>
</evidence>
<reference evidence="3" key="1">
    <citation type="submission" date="2016-04" db="EMBL/GenBank/DDBJ databases">
        <authorList>
            <person name="Chen L."/>
            <person name="Zhuang W."/>
            <person name="Wang G."/>
        </authorList>
    </citation>
    <scope>NUCLEOTIDE SEQUENCE [LARGE SCALE GENOMIC DNA]</scope>
    <source>
        <strain evidence="3">17621</strain>
    </source>
</reference>
<accession>A0A1V9F2I0</accession>
<dbReference type="RefSeq" id="WP_081198082.1">
    <property type="nucleotide sequence ID" value="NZ_FOCZ01000012.1"/>
</dbReference>
<dbReference type="Pfam" id="PF05117">
    <property type="entry name" value="DUF695"/>
    <property type="match status" value="1"/>
</dbReference>
<comment type="caution">
    <text evidence="2">The sequence shown here is derived from an EMBL/GenBank/DDBJ whole genome shotgun (WGS) entry which is preliminary data.</text>
</comment>
<proteinExistence type="predicted"/>
<dbReference type="Proteomes" id="UP000192610">
    <property type="component" value="Unassembled WGS sequence"/>
</dbReference>
<evidence type="ECO:0000313" key="3">
    <source>
        <dbReference type="Proteomes" id="UP000192610"/>
    </source>
</evidence>
<feature type="domain" description="DUF695" evidence="1">
    <location>
        <begin position="240"/>
        <end position="362"/>
    </location>
</feature>
<dbReference type="AlphaFoldDB" id="A0A1V9F2I0"/>